<sequence length="205" mass="23287">MAEITCEACPASLHMEFCVRGTQFNLQEKLFCHINLASLVTGGKHREEYNSFRRWRASRYWAAGKKTNNVPIFVGEKQPMWCPQGQRDLGTDLLASVPGQTVMSGAPEWVGKKSGDKPNLNTEILVVEEEKRRKCKRVQIRRGVKKRGKEGRGSYSVVEHKMIMKGSRKERGQGKSAWGWLPANLPDKINKRLSELKDLVDPGEY</sequence>
<reference evidence="1" key="1">
    <citation type="journal article" date="2023" name="G3 (Bethesda)">
        <title>A reference genome for the long-term kleptoplast-retaining sea slug Elysia crispata morphotype clarki.</title>
        <authorList>
            <person name="Eastman K.E."/>
            <person name="Pendleton A.L."/>
            <person name="Shaikh M.A."/>
            <person name="Suttiyut T."/>
            <person name="Ogas R."/>
            <person name="Tomko P."/>
            <person name="Gavelis G."/>
            <person name="Widhalm J.R."/>
            <person name="Wisecaver J.H."/>
        </authorList>
    </citation>
    <scope>NUCLEOTIDE SEQUENCE</scope>
    <source>
        <strain evidence="1">ECLA1</strain>
    </source>
</reference>
<evidence type="ECO:0000313" key="2">
    <source>
        <dbReference type="Proteomes" id="UP001283361"/>
    </source>
</evidence>
<organism evidence="1 2">
    <name type="scientific">Elysia crispata</name>
    <name type="common">lettuce slug</name>
    <dbReference type="NCBI Taxonomy" id="231223"/>
    <lineage>
        <taxon>Eukaryota</taxon>
        <taxon>Metazoa</taxon>
        <taxon>Spiralia</taxon>
        <taxon>Lophotrochozoa</taxon>
        <taxon>Mollusca</taxon>
        <taxon>Gastropoda</taxon>
        <taxon>Heterobranchia</taxon>
        <taxon>Euthyneura</taxon>
        <taxon>Panpulmonata</taxon>
        <taxon>Sacoglossa</taxon>
        <taxon>Placobranchoidea</taxon>
        <taxon>Plakobranchidae</taxon>
        <taxon>Elysia</taxon>
    </lineage>
</organism>
<dbReference type="Proteomes" id="UP001283361">
    <property type="component" value="Unassembled WGS sequence"/>
</dbReference>
<keyword evidence="2" id="KW-1185">Reference proteome</keyword>
<name>A0AAE1AD16_9GAST</name>
<comment type="caution">
    <text evidence="1">The sequence shown here is derived from an EMBL/GenBank/DDBJ whole genome shotgun (WGS) entry which is preliminary data.</text>
</comment>
<dbReference type="EMBL" id="JAWDGP010002141">
    <property type="protein sequence ID" value="KAK3785305.1"/>
    <property type="molecule type" value="Genomic_DNA"/>
</dbReference>
<gene>
    <name evidence="1" type="ORF">RRG08_050155</name>
</gene>
<accession>A0AAE1AD16</accession>
<evidence type="ECO:0000313" key="1">
    <source>
        <dbReference type="EMBL" id="KAK3785305.1"/>
    </source>
</evidence>
<dbReference type="AlphaFoldDB" id="A0AAE1AD16"/>
<protein>
    <submittedName>
        <fullName evidence="1">Uncharacterized protein</fullName>
    </submittedName>
</protein>
<proteinExistence type="predicted"/>